<gene>
    <name evidence="1" type="ORF">SKAU_G00167600</name>
</gene>
<name>A0A9Q1FJR3_SYNKA</name>
<proteinExistence type="predicted"/>
<reference evidence="1" key="1">
    <citation type="journal article" date="2023" name="Science">
        <title>Genome structures resolve the early diversification of teleost fishes.</title>
        <authorList>
            <person name="Parey E."/>
            <person name="Louis A."/>
            <person name="Montfort J."/>
            <person name="Bouchez O."/>
            <person name="Roques C."/>
            <person name="Iampietro C."/>
            <person name="Lluch J."/>
            <person name="Castinel A."/>
            <person name="Donnadieu C."/>
            <person name="Desvignes T."/>
            <person name="Floi Bucao C."/>
            <person name="Jouanno E."/>
            <person name="Wen M."/>
            <person name="Mejri S."/>
            <person name="Dirks R."/>
            <person name="Jansen H."/>
            <person name="Henkel C."/>
            <person name="Chen W.J."/>
            <person name="Zahm M."/>
            <person name="Cabau C."/>
            <person name="Klopp C."/>
            <person name="Thompson A.W."/>
            <person name="Robinson-Rechavi M."/>
            <person name="Braasch I."/>
            <person name="Lecointre G."/>
            <person name="Bobe J."/>
            <person name="Postlethwait J.H."/>
            <person name="Berthelot C."/>
            <person name="Roest Crollius H."/>
            <person name="Guiguen Y."/>
        </authorList>
    </citation>
    <scope>NUCLEOTIDE SEQUENCE</scope>
    <source>
        <strain evidence="1">WJC10195</strain>
    </source>
</reference>
<dbReference type="EMBL" id="JAINUF010000005">
    <property type="protein sequence ID" value="KAJ8360235.1"/>
    <property type="molecule type" value="Genomic_DNA"/>
</dbReference>
<organism evidence="1 2">
    <name type="scientific">Synaphobranchus kaupii</name>
    <name type="common">Kaup's arrowtooth eel</name>
    <dbReference type="NCBI Taxonomy" id="118154"/>
    <lineage>
        <taxon>Eukaryota</taxon>
        <taxon>Metazoa</taxon>
        <taxon>Chordata</taxon>
        <taxon>Craniata</taxon>
        <taxon>Vertebrata</taxon>
        <taxon>Euteleostomi</taxon>
        <taxon>Actinopterygii</taxon>
        <taxon>Neopterygii</taxon>
        <taxon>Teleostei</taxon>
        <taxon>Anguilliformes</taxon>
        <taxon>Synaphobranchidae</taxon>
        <taxon>Synaphobranchus</taxon>
    </lineage>
</organism>
<dbReference type="AlphaFoldDB" id="A0A9Q1FJR3"/>
<comment type="caution">
    <text evidence="1">The sequence shown here is derived from an EMBL/GenBank/DDBJ whole genome shotgun (WGS) entry which is preliminary data.</text>
</comment>
<protein>
    <submittedName>
        <fullName evidence="1">Uncharacterized protein</fullName>
    </submittedName>
</protein>
<dbReference type="Proteomes" id="UP001152622">
    <property type="component" value="Chromosome 5"/>
</dbReference>
<accession>A0A9Q1FJR3</accession>
<keyword evidence="2" id="KW-1185">Reference proteome</keyword>
<evidence type="ECO:0000313" key="1">
    <source>
        <dbReference type="EMBL" id="KAJ8360235.1"/>
    </source>
</evidence>
<evidence type="ECO:0000313" key="2">
    <source>
        <dbReference type="Proteomes" id="UP001152622"/>
    </source>
</evidence>
<sequence length="124" mass="13753">MSNTYTKKQDFIQRLRVLKSLSAALDYTLAAQSFGPWRRQTILGKAPMESQMNPPTCLSIERNSKTTSCYFLPKSSGSSEAQDFALSVCAQLNPVKVQCPLLSPASITHNHVGMRPVTLQLQLH</sequence>